<keyword evidence="3" id="KW-0813">Transport</keyword>
<dbReference type="Pfam" id="PF00563">
    <property type="entry name" value="EAL"/>
    <property type="match status" value="1"/>
</dbReference>
<dbReference type="Pfam" id="PF00990">
    <property type="entry name" value="GGDEF"/>
    <property type="match status" value="1"/>
</dbReference>
<dbReference type="Pfam" id="PF13426">
    <property type="entry name" value="PAS_9"/>
    <property type="match status" value="1"/>
</dbReference>
<feature type="transmembrane region" description="Helical" evidence="8">
    <location>
        <begin position="187"/>
        <end position="208"/>
    </location>
</feature>
<dbReference type="InterPro" id="IPR000160">
    <property type="entry name" value="GGDEF_dom"/>
</dbReference>
<dbReference type="PROSITE" id="PS50887">
    <property type="entry name" value="GGDEF"/>
    <property type="match status" value="1"/>
</dbReference>
<dbReference type="Gene3D" id="3.20.20.450">
    <property type="entry name" value="EAL domain"/>
    <property type="match status" value="1"/>
</dbReference>
<feature type="domain" description="EAL" evidence="11">
    <location>
        <begin position="785"/>
        <end position="1035"/>
    </location>
</feature>
<evidence type="ECO:0000256" key="5">
    <source>
        <dbReference type="ARBA" id="ARBA00022989"/>
    </source>
</evidence>
<feature type="chain" id="PRO_5040876768" evidence="9">
    <location>
        <begin position="21"/>
        <end position="1054"/>
    </location>
</feature>
<dbReference type="SMART" id="SM00052">
    <property type="entry name" value="EAL"/>
    <property type="match status" value="1"/>
</dbReference>
<gene>
    <name evidence="14" type="ORF">LZD57_01140</name>
</gene>
<evidence type="ECO:0000313" key="15">
    <source>
        <dbReference type="Proteomes" id="UP001139035"/>
    </source>
</evidence>
<dbReference type="PROSITE" id="PS50885">
    <property type="entry name" value="HAMP"/>
    <property type="match status" value="1"/>
</dbReference>
<evidence type="ECO:0000313" key="14">
    <source>
        <dbReference type="EMBL" id="MCE7026582.1"/>
    </source>
</evidence>
<dbReference type="PANTHER" id="PTHR44757">
    <property type="entry name" value="DIGUANYLATE CYCLASE DGCP"/>
    <property type="match status" value="1"/>
</dbReference>
<evidence type="ECO:0000259" key="13">
    <source>
        <dbReference type="PROSITE" id="PS50887"/>
    </source>
</evidence>
<dbReference type="PROSITE" id="PS01219">
    <property type="entry name" value="AMMONIUM_TRANSP"/>
    <property type="match status" value="1"/>
</dbReference>
<dbReference type="InterPro" id="IPR000014">
    <property type="entry name" value="PAS"/>
</dbReference>
<dbReference type="GO" id="GO:0007165">
    <property type="term" value="P:signal transduction"/>
    <property type="evidence" value="ECO:0007669"/>
    <property type="project" value="InterPro"/>
</dbReference>
<feature type="transmembrane region" description="Helical" evidence="8">
    <location>
        <begin position="341"/>
        <end position="362"/>
    </location>
</feature>
<feature type="domain" description="GGDEF" evidence="13">
    <location>
        <begin position="642"/>
        <end position="776"/>
    </location>
</feature>
<evidence type="ECO:0000256" key="2">
    <source>
        <dbReference type="ARBA" id="ARBA00005887"/>
    </source>
</evidence>
<keyword evidence="9" id="KW-0732">Signal</keyword>
<dbReference type="EMBL" id="JAJUWU010000001">
    <property type="protein sequence ID" value="MCE7026582.1"/>
    <property type="molecule type" value="Genomic_DNA"/>
</dbReference>
<sequence length="1054" mass="112609">MRSIVAVVVLVLLTGHAAFATEAAGSVPQPNDDAHVWVLISAGLVLLMQIGFLMLEAGLVRSKNSINVAQKNLLDLLLSIVAFAAIGFMIAFGADSGYGFGHEERFAFLRDLTPAEHAFFAFQVMFCGTSATIVSGAAAERLRLAVYGVVSLLIAAFIYPVFTHWAWGNALHHSQSAFLANMGFIDFAGSTVVHSTGAWVSLAACIVLGPRIGRFAPDGTPRRIQGHSAVLATVGAMIIFVGWIGFNGGSTIRATPAIAGIIANTVLAAGIGGTAGYVYGLWKDGIARPEMPICGLIGGLVAVTAGCHILDGLGAMAIGLVGGLAAIIGNDIVARCRVDDAVGAIGCHGFAGIAGTLGLALLAPSEALVDGSRLAQLGIQAAGAGVNFIWAFPIAYLFFKLADRIEPIRVSPADEERGLNHSEHDTVLGTGNVEAALGGFISGTIDLSHRLPVEIGDEAERVTRLFNGFLDELENSEMARRDHEALRQRTREAERLTAIGDAAFEGLAVVVEGRVVDMNAAFARLLGADAVTLNDMPIDGLVEAAGRDVLAGMTDADATRGFELSLRRLDGSLIPVEVRSRAIVLRGVAARVMAFVDISERKAAEEKLRFTAHHDSLTQLPNRVLFTSRLEAVIMRARETRRSAALISVDLDHFKDINDLYGHPAGDAVLRATADRLREAAGPTSIVARLGGDEFAVVLTETAFRNQVADLAFRIVRTLSAPVDVGNGIQIRPGASIGFALAPDDAVEQEALISRADVALYHAKRSGRNTFAGFETGMDAELKVRRELEADLAKAVERGELSLCFQPRVSMKTGTIICYEALARWNHPERGLIGPGIFIPIAEQSGKIDAIGNWVIREACRLSLDDLAGAPISVNVSGHQLRSRGFVENVLQIIEEARFPPERFEIELTESILVEDRDRALAILKALKRRGIKLALDDFGTGYSSLSYLRAFPFDTIKIDRSFIMNLAHDDSSLAIIEAVMNLGRALKLSIVAEGVETVEQLTILSSRSCDEVQGFLFSKPLPVDAVPRTIDDALAGILRKVVESSRPLTRRAG</sequence>
<feature type="domain" description="HAMP" evidence="12">
    <location>
        <begin position="446"/>
        <end position="478"/>
    </location>
</feature>
<dbReference type="NCBIfam" id="TIGR00229">
    <property type="entry name" value="sensory_box"/>
    <property type="match status" value="1"/>
</dbReference>
<feature type="transmembrane region" description="Helical" evidence="8">
    <location>
        <begin position="76"/>
        <end position="98"/>
    </location>
</feature>
<dbReference type="InterPro" id="IPR029020">
    <property type="entry name" value="Ammonium/urea_transptr"/>
</dbReference>
<comment type="similarity">
    <text evidence="2">Belongs to the ammonia transporter channel (TC 1.A.11.2) family.</text>
</comment>
<dbReference type="PROSITE" id="PS50883">
    <property type="entry name" value="EAL"/>
    <property type="match status" value="1"/>
</dbReference>
<dbReference type="Proteomes" id="UP001139035">
    <property type="component" value="Unassembled WGS sequence"/>
</dbReference>
<feature type="transmembrane region" description="Helical" evidence="8">
    <location>
        <begin position="229"/>
        <end position="246"/>
    </location>
</feature>
<dbReference type="InterPro" id="IPR024041">
    <property type="entry name" value="NH4_transpt_AmtB-like_dom"/>
</dbReference>
<dbReference type="InterPro" id="IPR035919">
    <property type="entry name" value="EAL_sf"/>
</dbReference>
<dbReference type="InterPro" id="IPR035965">
    <property type="entry name" value="PAS-like_dom_sf"/>
</dbReference>
<evidence type="ECO:0000256" key="9">
    <source>
        <dbReference type="SAM" id="SignalP"/>
    </source>
</evidence>
<dbReference type="SUPFAM" id="SSF141868">
    <property type="entry name" value="EAL domain-like"/>
    <property type="match status" value="1"/>
</dbReference>
<evidence type="ECO:0000259" key="11">
    <source>
        <dbReference type="PROSITE" id="PS50883"/>
    </source>
</evidence>
<proteinExistence type="inferred from homology"/>
<evidence type="ECO:0000256" key="3">
    <source>
        <dbReference type="ARBA" id="ARBA00022448"/>
    </source>
</evidence>
<evidence type="ECO:0000256" key="8">
    <source>
        <dbReference type="SAM" id="Phobius"/>
    </source>
</evidence>
<dbReference type="InterPro" id="IPR001633">
    <property type="entry name" value="EAL_dom"/>
</dbReference>
<dbReference type="InterPro" id="IPR043128">
    <property type="entry name" value="Rev_trsase/Diguanyl_cyclase"/>
</dbReference>
<keyword evidence="7" id="KW-0924">Ammonia transport</keyword>
<comment type="caution">
    <text evidence="14">The sequence shown here is derived from an EMBL/GenBank/DDBJ whole genome shotgun (WGS) entry which is preliminary data.</text>
</comment>
<dbReference type="InterPro" id="IPR052155">
    <property type="entry name" value="Biofilm_reg_signaling"/>
</dbReference>
<dbReference type="SUPFAM" id="SSF111352">
    <property type="entry name" value="Ammonium transporter"/>
    <property type="match status" value="1"/>
</dbReference>
<dbReference type="Pfam" id="PF00909">
    <property type="entry name" value="Ammonium_transp"/>
    <property type="match status" value="1"/>
</dbReference>
<dbReference type="InterPro" id="IPR018047">
    <property type="entry name" value="Ammonium_transpt_CS"/>
</dbReference>
<comment type="subcellular location">
    <subcellularLocation>
        <location evidence="1">Membrane</location>
        <topology evidence="1">Multi-pass membrane protein</topology>
    </subcellularLocation>
</comment>
<feature type="transmembrane region" description="Helical" evidence="8">
    <location>
        <begin position="374"/>
        <end position="399"/>
    </location>
</feature>
<keyword evidence="15" id="KW-1185">Reference proteome</keyword>
<dbReference type="InterPro" id="IPR003660">
    <property type="entry name" value="HAMP_dom"/>
</dbReference>
<keyword evidence="6 8" id="KW-0472">Membrane</keyword>
<evidence type="ECO:0000256" key="4">
    <source>
        <dbReference type="ARBA" id="ARBA00022692"/>
    </source>
</evidence>
<feature type="domain" description="PAC" evidence="10">
    <location>
        <begin position="560"/>
        <end position="610"/>
    </location>
</feature>
<evidence type="ECO:0000256" key="6">
    <source>
        <dbReference type="ARBA" id="ARBA00023136"/>
    </source>
</evidence>
<keyword evidence="4 8" id="KW-0812">Transmembrane</keyword>
<dbReference type="FunFam" id="3.30.70.270:FF:000001">
    <property type="entry name" value="Diguanylate cyclase domain protein"/>
    <property type="match status" value="1"/>
</dbReference>
<dbReference type="SUPFAM" id="SSF55785">
    <property type="entry name" value="PYP-like sensor domain (PAS domain)"/>
    <property type="match status" value="1"/>
</dbReference>
<keyword evidence="5 8" id="KW-1133">Transmembrane helix</keyword>
<dbReference type="GO" id="GO:0003824">
    <property type="term" value="F:catalytic activity"/>
    <property type="evidence" value="ECO:0007669"/>
    <property type="project" value="UniProtKB-ARBA"/>
</dbReference>
<dbReference type="SMART" id="SM00267">
    <property type="entry name" value="GGDEF"/>
    <property type="match status" value="1"/>
</dbReference>
<dbReference type="Gene3D" id="3.30.70.270">
    <property type="match status" value="1"/>
</dbReference>
<evidence type="ECO:0000256" key="7">
    <source>
        <dbReference type="ARBA" id="ARBA00023177"/>
    </source>
</evidence>
<feature type="transmembrane region" description="Helical" evidence="8">
    <location>
        <begin position="36"/>
        <end position="55"/>
    </location>
</feature>
<evidence type="ECO:0000259" key="10">
    <source>
        <dbReference type="PROSITE" id="PS50113"/>
    </source>
</evidence>
<feature type="transmembrane region" description="Helical" evidence="8">
    <location>
        <begin position="291"/>
        <end position="310"/>
    </location>
</feature>
<feature type="transmembrane region" description="Helical" evidence="8">
    <location>
        <begin position="258"/>
        <end position="279"/>
    </location>
</feature>
<dbReference type="GO" id="GO:0008519">
    <property type="term" value="F:ammonium channel activity"/>
    <property type="evidence" value="ECO:0007669"/>
    <property type="project" value="InterPro"/>
</dbReference>
<name>A0A9X1NW37_9HYPH</name>
<protein>
    <submittedName>
        <fullName evidence="14">EAL domain-containing protein</fullName>
    </submittedName>
</protein>
<dbReference type="RefSeq" id="WP_233717274.1">
    <property type="nucleotide sequence ID" value="NZ_JAJUWU010000001.1"/>
</dbReference>
<feature type="signal peptide" evidence="9">
    <location>
        <begin position="1"/>
        <end position="20"/>
    </location>
</feature>
<accession>A0A9X1NW37</accession>
<feature type="transmembrane region" description="Helical" evidence="8">
    <location>
        <begin position="144"/>
        <end position="167"/>
    </location>
</feature>
<dbReference type="InterPro" id="IPR000700">
    <property type="entry name" value="PAS-assoc_C"/>
</dbReference>
<feature type="transmembrane region" description="Helical" evidence="8">
    <location>
        <begin position="118"/>
        <end position="137"/>
    </location>
</feature>
<dbReference type="AlphaFoldDB" id="A0A9X1NW37"/>
<dbReference type="PANTHER" id="PTHR44757:SF2">
    <property type="entry name" value="BIOFILM ARCHITECTURE MAINTENANCE PROTEIN MBAA"/>
    <property type="match status" value="1"/>
</dbReference>
<dbReference type="CDD" id="cd01948">
    <property type="entry name" value="EAL"/>
    <property type="match status" value="1"/>
</dbReference>
<evidence type="ECO:0000256" key="1">
    <source>
        <dbReference type="ARBA" id="ARBA00004141"/>
    </source>
</evidence>
<dbReference type="PROSITE" id="PS50113">
    <property type="entry name" value="PAC"/>
    <property type="match status" value="1"/>
</dbReference>
<dbReference type="InterPro" id="IPR029787">
    <property type="entry name" value="Nucleotide_cyclase"/>
</dbReference>
<dbReference type="Gene3D" id="1.10.3430.10">
    <property type="entry name" value="Ammonium transporter AmtB like domains"/>
    <property type="match status" value="1"/>
</dbReference>
<dbReference type="SUPFAM" id="SSF55073">
    <property type="entry name" value="Nucleotide cyclase"/>
    <property type="match status" value="1"/>
</dbReference>
<dbReference type="CDD" id="cd01949">
    <property type="entry name" value="GGDEF"/>
    <property type="match status" value="1"/>
</dbReference>
<dbReference type="NCBIfam" id="TIGR00254">
    <property type="entry name" value="GGDEF"/>
    <property type="match status" value="1"/>
</dbReference>
<evidence type="ECO:0000259" key="12">
    <source>
        <dbReference type="PROSITE" id="PS50885"/>
    </source>
</evidence>
<dbReference type="Gene3D" id="3.30.450.20">
    <property type="entry name" value="PAS domain"/>
    <property type="match status" value="1"/>
</dbReference>
<dbReference type="GO" id="GO:0016020">
    <property type="term" value="C:membrane"/>
    <property type="evidence" value="ECO:0007669"/>
    <property type="project" value="UniProtKB-SubCell"/>
</dbReference>
<reference evidence="14" key="1">
    <citation type="submission" date="2022-01" db="EMBL/GenBank/DDBJ databases">
        <title>Jiella avicenniae sp. nov., a novel endophytic bacterium isolated from bark of Avicennia marina.</title>
        <authorList>
            <person name="Tuo L."/>
        </authorList>
    </citation>
    <scope>NUCLEOTIDE SEQUENCE</scope>
    <source>
        <strain evidence="14">CBK1P-4</strain>
    </source>
</reference>
<organism evidence="14 15">
    <name type="scientific">Jiella avicenniae</name>
    <dbReference type="NCBI Taxonomy" id="2907202"/>
    <lineage>
        <taxon>Bacteria</taxon>
        <taxon>Pseudomonadati</taxon>
        <taxon>Pseudomonadota</taxon>
        <taxon>Alphaproteobacteria</taxon>
        <taxon>Hyphomicrobiales</taxon>
        <taxon>Aurantimonadaceae</taxon>
        <taxon>Jiella</taxon>
    </lineage>
</organism>